<dbReference type="AlphaFoldDB" id="A0A9E8MW93"/>
<gene>
    <name evidence="1" type="ORF">N7U66_20305</name>
</gene>
<sequence>MYCLNGMNDFSVYSIENPFYYNDKEQSNSITYAKSNREKNVFFVNNNGLLTNEAQALGADLDSNARSASYLDYDNDGDLDIIINNYHDQATLLENETSKSNRWIKIKLVGNPRR</sequence>
<reference evidence="1" key="1">
    <citation type="submission" date="2022-11" db="EMBL/GenBank/DDBJ databases">
        <title>Lacinutrix neustonica HL-RS19T sp. nov., isolated from the surface microlayer sample of brackish Lake Shihwa.</title>
        <authorList>
            <person name="Choi J.Y."/>
            <person name="Hwang C.Y."/>
        </authorList>
    </citation>
    <scope>NUCLEOTIDE SEQUENCE</scope>
    <source>
        <strain evidence="1">HL-RS19</strain>
    </source>
</reference>
<evidence type="ECO:0008006" key="3">
    <source>
        <dbReference type="Google" id="ProtNLM"/>
    </source>
</evidence>
<accession>A0A9E8MW93</accession>
<dbReference type="SUPFAM" id="SSF69318">
    <property type="entry name" value="Integrin alpha N-terminal domain"/>
    <property type="match status" value="1"/>
</dbReference>
<keyword evidence="2" id="KW-1185">Reference proteome</keyword>
<protein>
    <recommendedName>
        <fullName evidence="3">VCBS repeat-containing protein</fullName>
    </recommendedName>
</protein>
<dbReference type="InterPro" id="IPR028994">
    <property type="entry name" value="Integrin_alpha_N"/>
</dbReference>
<name>A0A9E8MW93_9FLAO</name>
<organism evidence="1 2">
    <name type="scientific">Lacinutrix neustonica</name>
    <dbReference type="NCBI Taxonomy" id="2980107"/>
    <lineage>
        <taxon>Bacteria</taxon>
        <taxon>Pseudomonadati</taxon>
        <taxon>Bacteroidota</taxon>
        <taxon>Flavobacteriia</taxon>
        <taxon>Flavobacteriales</taxon>
        <taxon>Flavobacteriaceae</taxon>
        <taxon>Lacinutrix</taxon>
    </lineage>
</organism>
<dbReference type="EMBL" id="CP113088">
    <property type="protein sequence ID" value="WAC02094.1"/>
    <property type="molecule type" value="Genomic_DNA"/>
</dbReference>
<dbReference type="Proteomes" id="UP001164705">
    <property type="component" value="Chromosome"/>
</dbReference>
<proteinExistence type="predicted"/>
<evidence type="ECO:0000313" key="2">
    <source>
        <dbReference type="Proteomes" id="UP001164705"/>
    </source>
</evidence>
<dbReference type="RefSeq" id="WP_267676691.1">
    <property type="nucleotide sequence ID" value="NZ_CP113088.1"/>
</dbReference>
<dbReference type="KEGG" id="lnu:N7U66_20305"/>
<evidence type="ECO:0000313" key="1">
    <source>
        <dbReference type="EMBL" id="WAC02094.1"/>
    </source>
</evidence>